<evidence type="ECO:0000256" key="1">
    <source>
        <dbReference type="SAM" id="Phobius"/>
    </source>
</evidence>
<evidence type="ECO:0000313" key="3">
    <source>
        <dbReference type="Proteomes" id="UP000015104"/>
    </source>
</evidence>
<organism evidence="2 3">
    <name type="scientific">Tetranychus urticae</name>
    <name type="common">Two-spotted spider mite</name>
    <dbReference type="NCBI Taxonomy" id="32264"/>
    <lineage>
        <taxon>Eukaryota</taxon>
        <taxon>Metazoa</taxon>
        <taxon>Ecdysozoa</taxon>
        <taxon>Arthropoda</taxon>
        <taxon>Chelicerata</taxon>
        <taxon>Arachnida</taxon>
        <taxon>Acari</taxon>
        <taxon>Acariformes</taxon>
        <taxon>Trombidiformes</taxon>
        <taxon>Prostigmata</taxon>
        <taxon>Eleutherengona</taxon>
        <taxon>Raphignathae</taxon>
        <taxon>Tetranychoidea</taxon>
        <taxon>Tetranychidae</taxon>
        <taxon>Tetranychus</taxon>
    </lineage>
</organism>
<keyword evidence="1" id="KW-0812">Transmembrane</keyword>
<sequence>MEPFAKTAFIIIITVITFVVIIIIITATNTLLIDPDLKLIKRLSTPNQSYN</sequence>
<keyword evidence="3" id="KW-1185">Reference proteome</keyword>
<name>T1KVS1_TETUR</name>
<protein>
    <submittedName>
        <fullName evidence="2">Uncharacterized protein</fullName>
    </submittedName>
</protein>
<dbReference type="EnsemblMetazoa" id="tetur23g01650.1">
    <property type="protein sequence ID" value="tetur23g01650.1"/>
    <property type="gene ID" value="tetur23g01650"/>
</dbReference>
<evidence type="ECO:0000313" key="2">
    <source>
        <dbReference type="EnsemblMetazoa" id="tetur23g01650.1"/>
    </source>
</evidence>
<reference evidence="3" key="1">
    <citation type="submission" date="2011-08" db="EMBL/GenBank/DDBJ databases">
        <authorList>
            <person name="Rombauts S."/>
        </authorList>
    </citation>
    <scope>NUCLEOTIDE SEQUENCE</scope>
    <source>
        <strain evidence="3">London</strain>
    </source>
</reference>
<dbReference type="Proteomes" id="UP000015104">
    <property type="component" value="Unassembled WGS sequence"/>
</dbReference>
<dbReference type="AlphaFoldDB" id="T1KVS1"/>
<dbReference type="EMBL" id="CAEY01000613">
    <property type="status" value="NOT_ANNOTATED_CDS"/>
    <property type="molecule type" value="Genomic_DNA"/>
</dbReference>
<keyword evidence="1" id="KW-0472">Membrane</keyword>
<proteinExistence type="predicted"/>
<keyword evidence="1" id="KW-1133">Transmembrane helix</keyword>
<accession>T1KVS1</accession>
<reference evidence="2" key="2">
    <citation type="submission" date="2015-06" db="UniProtKB">
        <authorList>
            <consortium name="EnsemblMetazoa"/>
        </authorList>
    </citation>
    <scope>IDENTIFICATION</scope>
</reference>
<dbReference type="HOGENOM" id="CLU_3109036_0_0_1"/>
<feature type="transmembrane region" description="Helical" evidence="1">
    <location>
        <begin position="6"/>
        <end position="32"/>
    </location>
</feature>